<evidence type="ECO:0000313" key="6">
    <source>
        <dbReference type="Proteomes" id="UP000007110"/>
    </source>
</evidence>
<keyword evidence="3" id="KW-1133">Transmembrane helix</keyword>
<dbReference type="AlphaFoldDB" id="A0A7M7SWZ0"/>
<dbReference type="SUPFAM" id="SSF49842">
    <property type="entry name" value="TNF-like"/>
    <property type="match status" value="1"/>
</dbReference>
<name>A0A7M7SWZ0_STRPU</name>
<keyword evidence="6" id="KW-1185">Reference proteome</keyword>
<dbReference type="KEGG" id="spu:100892157"/>
<dbReference type="OrthoDB" id="5983381at2759"/>
<dbReference type="GeneID" id="100892157"/>
<dbReference type="GO" id="GO:0005164">
    <property type="term" value="F:tumor necrosis factor receptor binding"/>
    <property type="evidence" value="ECO:0007669"/>
    <property type="project" value="InterPro"/>
</dbReference>
<keyword evidence="3" id="KW-0472">Membrane</keyword>
<dbReference type="Pfam" id="PF01391">
    <property type="entry name" value="Collagen"/>
    <property type="match status" value="1"/>
</dbReference>
<protein>
    <recommendedName>
        <fullName evidence="4">THD domain-containing protein</fullName>
    </recommendedName>
</protein>
<feature type="compositionally biased region" description="Basic and acidic residues" evidence="2">
    <location>
        <begin position="150"/>
        <end position="171"/>
    </location>
</feature>
<dbReference type="Proteomes" id="UP000007110">
    <property type="component" value="Unassembled WGS sequence"/>
</dbReference>
<dbReference type="InParanoid" id="A0A7M7SWZ0"/>
<dbReference type="GO" id="GO:0016020">
    <property type="term" value="C:membrane"/>
    <property type="evidence" value="ECO:0007669"/>
    <property type="project" value="InterPro"/>
</dbReference>
<evidence type="ECO:0000256" key="1">
    <source>
        <dbReference type="ARBA" id="ARBA00008670"/>
    </source>
</evidence>
<reference evidence="6" key="1">
    <citation type="submission" date="2015-02" db="EMBL/GenBank/DDBJ databases">
        <title>Genome sequencing for Strongylocentrotus purpuratus.</title>
        <authorList>
            <person name="Murali S."/>
            <person name="Liu Y."/>
            <person name="Vee V."/>
            <person name="English A."/>
            <person name="Wang M."/>
            <person name="Skinner E."/>
            <person name="Han Y."/>
            <person name="Muzny D.M."/>
            <person name="Worley K.C."/>
            <person name="Gibbs R.A."/>
        </authorList>
    </citation>
    <scope>NUCLEOTIDE SEQUENCE</scope>
</reference>
<accession>A0A7M7SWZ0</accession>
<evidence type="ECO:0000256" key="2">
    <source>
        <dbReference type="SAM" id="MobiDB-lite"/>
    </source>
</evidence>
<feature type="transmembrane region" description="Helical" evidence="3">
    <location>
        <begin position="72"/>
        <end position="91"/>
    </location>
</feature>
<dbReference type="Pfam" id="PF00229">
    <property type="entry name" value="TNF"/>
    <property type="match status" value="1"/>
</dbReference>
<dbReference type="InterPro" id="IPR008983">
    <property type="entry name" value="Tumour_necrosis_fac-like_dom"/>
</dbReference>
<organism evidence="5 6">
    <name type="scientific">Strongylocentrotus purpuratus</name>
    <name type="common">Purple sea urchin</name>
    <dbReference type="NCBI Taxonomy" id="7668"/>
    <lineage>
        <taxon>Eukaryota</taxon>
        <taxon>Metazoa</taxon>
        <taxon>Echinodermata</taxon>
        <taxon>Eleutherozoa</taxon>
        <taxon>Echinozoa</taxon>
        <taxon>Echinoidea</taxon>
        <taxon>Euechinoidea</taxon>
        <taxon>Echinacea</taxon>
        <taxon>Camarodonta</taxon>
        <taxon>Echinidea</taxon>
        <taxon>Strongylocentrotidae</taxon>
        <taxon>Strongylocentrotus</taxon>
    </lineage>
</organism>
<evidence type="ECO:0000259" key="4">
    <source>
        <dbReference type="PROSITE" id="PS50049"/>
    </source>
</evidence>
<evidence type="ECO:0000313" key="5">
    <source>
        <dbReference type="EnsemblMetazoa" id="XP_030837418"/>
    </source>
</evidence>
<keyword evidence="3" id="KW-0812">Transmembrane</keyword>
<proteinExistence type="inferred from homology"/>
<dbReference type="Gene3D" id="2.60.120.40">
    <property type="match status" value="1"/>
</dbReference>
<dbReference type="OMA" id="CKSSGVM"/>
<comment type="similarity">
    <text evidence="1">Belongs to the tumor necrosis factor family.</text>
</comment>
<feature type="domain" description="THD" evidence="4">
    <location>
        <begin position="270"/>
        <end position="404"/>
    </location>
</feature>
<dbReference type="RefSeq" id="XP_030837418.1">
    <property type="nucleotide sequence ID" value="XM_030981558.1"/>
</dbReference>
<dbReference type="PROSITE" id="PS50049">
    <property type="entry name" value="THD_2"/>
    <property type="match status" value="1"/>
</dbReference>
<reference evidence="5" key="2">
    <citation type="submission" date="2021-01" db="UniProtKB">
        <authorList>
            <consortium name="EnsemblMetazoa"/>
        </authorList>
    </citation>
    <scope>IDENTIFICATION</scope>
</reference>
<evidence type="ECO:0000256" key="3">
    <source>
        <dbReference type="SAM" id="Phobius"/>
    </source>
</evidence>
<dbReference type="PANTHER" id="PTHR24637">
    <property type="entry name" value="COLLAGEN"/>
    <property type="match status" value="1"/>
</dbReference>
<dbReference type="GO" id="GO:0006955">
    <property type="term" value="P:immune response"/>
    <property type="evidence" value="ECO:0007669"/>
    <property type="project" value="InterPro"/>
</dbReference>
<dbReference type="InterPro" id="IPR008160">
    <property type="entry name" value="Collagen"/>
</dbReference>
<feature type="region of interest" description="Disordered" evidence="2">
    <location>
        <begin position="137"/>
        <end position="260"/>
    </location>
</feature>
<dbReference type="InterPro" id="IPR006052">
    <property type="entry name" value="TNF_dom"/>
</dbReference>
<dbReference type="EnsemblMetazoa" id="XM_030981558">
    <property type="protein sequence ID" value="XP_030837418"/>
    <property type="gene ID" value="LOC100892157"/>
</dbReference>
<sequence>MIEHLKEVKRFEDSSSAELRYASRKEGDTEKSAHSGDYNCHELVLKGASNNTTTMDTPPAGVLSRARPVFRVAALLCMVLAVSLVPSITLYHRVRELEGRVLRQTRDLSELRLREEEGLTGVGEMEDARYIGRKMLAESCDCPPGPKGDSGPRGERGRQGSTGRRGEKGDPGESGVDGVFGQDGDIGVKGDKGNQGLPGESGPAGPKGVAGSPGQPGIGGPPGLPGPQGMRGQKGVEGPPGPPGPQGPPGTPMTAGLASTQLGTSTSPLAAIHLQAMPEDLYSGLTRLDEYGHLNSWFISTTTGGFSLGRDGNVTVLSRGHYYVYSSVLFYDKSAFYGASTNINGVPFLKCMGVRGSAFARFGSCKSSGVMLLEAGDHVGVVSSYPSRTVDMRPDSTYFGFIKLT</sequence>
<dbReference type="PANTHER" id="PTHR24637:SF377">
    <property type="entry name" value="COLLAGEN TYPE IX ALPHA 1 CHAIN"/>
    <property type="match status" value="1"/>
</dbReference>
<feature type="compositionally biased region" description="Pro residues" evidence="2">
    <location>
        <begin position="239"/>
        <end position="251"/>
    </location>
</feature>